<dbReference type="InterPro" id="IPR017943">
    <property type="entry name" value="Bactericidal_perm-incr_a/b_dom"/>
</dbReference>
<gene>
    <name evidence="6 7" type="primary">LOC111442933</name>
</gene>
<protein>
    <submittedName>
        <fullName evidence="6">BPI/LBP family protein At1g04970 isoform X1</fullName>
    </submittedName>
    <submittedName>
        <fullName evidence="7">BPI/LBP family protein At1g04970 isoform X2</fullName>
    </submittedName>
</protein>
<organism evidence="5 7">
    <name type="scientific">Cucurbita moschata</name>
    <name type="common">Winter crookneck squash</name>
    <name type="synonym">Cucurbita pepo var. moschata</name>
    <dbReference type="NCBI Taxonomy" id="3662"/>
    <lineage>
        <taxon>Eukaryota</taxon>
        <taxon>Viridiplantae</taxon>
        <taxon>Streptophyta</taxon>
        <taxon>Embryophyta</taxon>
        <taxon>Tracheophyta</taxon>
        <taxon>Spermatophyta</taxon>
        <taxon>Magnoliopsida</taxon>
        <taxon>eudicotyledons</taxon>
        <taxon>Gunneridae</taxon>
        <taxon>Pentapetalae</taxon>
        <taxon>rosids</taxon>
        <taxon>fabids</taxon>
        <taxon>Cucurbitales</taxon>
        <taxon>Cucurbitaceae</taxon>
        <taxon>Cucurbiteae</taxon>
        <taxon>Cucurbita</taxon>
    </lineage>
</organism>
<feature type="domain" description="Lipid-binding serum glycoprotein N-terminal" evidence="3">
    <location>
        <begin position="122"/>
        <end position="345"/>
    </location>
</feature>
<accession>A0A6J1F708</accession>
<dbReference type="SMART" id="SM00328">
    <property type="entry name" value="BPI1"/>
    <property type="match status" value="1"/>
</dbReference>
<evidence type="ECO:0000256" key="1">
    <source>
        <dbReference type="ARBA" id="ARBA00023180"/>
    </source>
</evidence>
<feature type="domain" description="Lipid-binding serum glycoprotein C-terminal" evidence="4">
    <location>
        <begin position="384"/>
        <end position="582"/>
    </location>
</feature>
<dbReference type="InterPro" id="IPR001124">
    <property type="entry name" value="Lipid-bd_serum_glycop_C"/>
</dbReference>
<dbReference type="RefSeq" id="XP_022936260.1">
    <property type="nucleotide sequence ID" value="XM_023080492.1"/>
</dbReference>
<keyword evidence="5" id="KW-1185">Reference proteome</keyword>
<evidence type="ECO:0000313" key="7">
    <source>
        <dbReference type="RefSeq" id="XP_022936261.1"/>
    </source>
</evidence>
<dbReference type="PANTHER" id="PTHR46801">
    <property type="entry name" value="OS06G0309200 PROTEIN"/>
    <property type="match status" value="1"/>
</dbReference>
<dbReference type="PANTHER" id="PTHR46801:SF2">
    <property type="entry name" value="LIPOPOLYSACCHARIDE-BINDING PROTEIN"/>
    <property type="match status" value="1"/>
</dbReference>
<dbReference type="InterPro" id="IPR045897">
    <property type="entry name" value="BPI/LBP_pln"/>
</dbReference>
<dbReference type="FunFam" id="3.15.10.10:FF:000001">
    <property type="entry name" value="phospholipid transfer protein-like"/>
    <property type="match status" value="1"/>
</dbReference>
<evidence type="ECO:0000259" key="3">
    <source>
        <dbReference type="SMART" id="SM00328"/>
    </source>
</evidence>
<dbReference type="KEGG" id="cmos:111442933"/>
<evidence type="ECO:0000259" key="4">
    <source>
        <dbReference type="SMART" id="SM00329"/>
    </source>
</evidence>
<proteinExistence type="inferred from homology"/>
<dbReference type="SUPFAM" id="SSF55394">
    <property type="entry name" value="Bactericidal permeability-increasing protein, BPI"/>
    <property type="match status" value="2"/>
</dbReference>
<evidence type="ECO:0000313" key="6">
    <source>
        <dbReference type="RefSeq" id="XP_022936260.1"/>
    </source>
</evidence>
<dbReference type="GO" id="GO:0008289">
    <property type="term" value="F:lipid binding"/>
    <property type="evidence" value="ECO:0007669"/>
    <property type="project" value="InterPro"/>
</dbReference>
<reference evidence="6 7" key="1">
    <citation type="submission" date="2025-04" db="UniProtKB">
        <authorList>
            <consortium name="RefSeq"/>
        </authorList>
    </citation>
    <scope>IDENTIFICATION</scope>
    <source>
        <tissue evidence="6 7">Young leaves</tissue>
    </source>
</reference>
<name>A0A6J1F708_CUCMO</name>
<dbReference type="SMART" id="SM00329">
    <property type="entry name" value="BPI2"/>
    <property type="match status" value="1"/>
</dbReference>
<dbReference type="Gene3D" id="3.15.20.10">
    <property type="entry name" value="Bactericidal permeability-increasing protein, domain 2"/>
    <property type="match status" value="1"/>
</dbReference>
<comment type="similarity">
    <text evidence="2">Belongs to the BPI/LBP/Plunc superfamily. BPI/LBP (TC 1.C.40) family.</text>
</comment>
<dbReference type="AlphaFoldDB" id="A0A6J1F708"/>
<dbReference type="GeneID" id="111442933"/>
<dbReference type="Pfam" id="PF02886">
    <property type="entry name" value="LBP_BPI_CETP_C"/>
    <property type="match status" value="1"/>
</dbReference>
<dbReference type="Pfam" id="PF01273">
    <property type="entry name" value="LBP_BPI_CETP"/>
    <property type="match status" value="1"/>
</dbReference>
<dbReference type="Gene3D" id="3.15.10.10">
    <property type="entry name" value="Bactericidal permeability-increasing protein, domain 1"/>
    <property type="match status" value="1"/>
</dbReference>
<keyword evidence="1" id="KW-0325">Glycoprotein</keyword>
<dbReference type="Proteomes" id="UP000504609">
    <property type="component" value="Unplaced"/>
</dbReference>
<sequence>MGYEGRRGDLIGQTRHWMPRVFDRIDQTSEIDLKLKINLLKFVQRGARFQKPQNQNFLKFLYLHSKFSFGQLHIPAVHSKSEPIIISSNMGSALKFIVFFLLVASTSSHLNSTEEGFISMLISQKGLNFIKDFLIDKAVSTIIPLRLPDIEKTVNIAFIGKVHIVLSDIIIGNVEVESSHIRIGDTGVNIVVAKATANMSMKWQYTYNTWLFEISDEGDASVQVDGMNIGLTVGLHQQNGALELTLSECGCNVEHISIHLHGGASWLYQGVIDAFERKIESTIEDNISKKIEDGVAKLDSSLQSLPQEIAIADVAVLNVTFVDSPVLSSSSIKFKINGLLSPFNQVGAENSVDGESRHSNVRNSVSHVPFQYLHEEPEGSVYCNDSAKMIEIALHETVLNSASQAIFEENYMHWTVDQIPDQHLLNTSAWKWVIPQLYRLYPDDDIVVNISASSPPFLRLRAKDISASVLVDMIINVRDNGEIIPVACISLEVIASFSPKILGKNLVGHVSLEGFTLALKWSKIGRIRLYLIQKTVAGLLKTVLVPFIDLYLLKGITLPSFHGLALEDAKMVFNSSMIILYSDVALSEGFSLVYSS</sequence>
<evidence type="ECO:0000313" key="5">
    <source>
        <dbReference type="Proteomes" id="UP000504609"/>
    </source>
</evidence>
<dbReference type="RefSeq" id="XP_022936261.1">
    <property type="nucleotide sequence ID" value="XM_023080493.1"/>
</dbReference>
<evidence type="ECO:0000256" key="2">
    <source>
        <dbReference type="ARBA" id="ARBA00060933"/>
    </source>
</evidence>
<dbReference type="InterPro" id="IPR017942">
    <property type="entry name" value="Lipid-bd_serum_glycop_N"/>
</dbReference>